<dbReference type="InParanoid" id="A0A507BHA5"/>
<dbReference type="PANTHER" id="PTHR43441">
    <property type="entry name" value="RIBOSOMAL-PROTEIN-SERINE ACETYLTRANSFERASE"/>
    <property type="match status" value="1"/>
</dbReference>
<comment type="caution">
    <text evidence="3">The sequence shown here is derived from an EMBL/GenBank/DDBJ whole genome shotgun (WGS) entry which is preliminary data.</text>
</comment>
<feature type="domain" description="N-acetyltransferase" evidence="2">
    <location>
        <begin position="49"/>
        <end position="196"/>
    </location>
</feature>
<dbReference type="SUPFAM" id="SSF55729">
    <property type="entry name" value="Acyl-CoA N-acyltransferases (Nat)"/>
    <property type="match status" value="1"/>
</dbReference>
<dbReference type="GO" id="GO:1990189">
    <property type="term" value="F:protein N-terminal-serine acetyltransferase activity"/>
    <property type="evidence" value="ECO:0007669"/>
    <property type="project" value="TreeGrafter"/>
</dbReference>
<dbReference type="InterPro" id="IPR016181">
    <property type="entry name" value="Acyl_CoA_acyltransferase"/>
</dbReference>
<dbReference type="OrthoDB" id="64477at2759"/>
<dbReference type="Proteomes" id="UP000319257">
    <property type="component" value="Unassembled WGS sequence"/>
</dbReference>
<reference evidence="3 4" key="1">
    <citation type="submission" date="2019-06" db="EMBL/GenBank/DDBJ databases">
        <title>Draft genome sequence of the filamentous fungus Phialemoniopsis curvata isolated from diesel fuel.</title>
        <authorList>
            <person name="Varaljay V.A."/>
            <person name="Lyon W.J."/>
            <person name="Crouch A.L."/>
            <person name="Drake C.E."/>
            <person name="Hollomon J.M."/>
            <person name="Nadeau L.J."/>
            <person name="Nunn H.S."/>
            <person name="Stevenson B.S."/>
            <person name="Bojanowski C.L."/>
            <person name="Crookes-Goodson W.J."/>
        </authorList>
    </citation>
    <scope>NUCLEOTIDE SEQUENCE [LARGE SCALE GENOMIC DNA]</scope>
    <source>
        <strain evidence="3 4">D216</strain>
    </source>
</reference>
<dbReference type="Pfam" id="PF13302">
    <property type="entry name" value="Acetyltransf_3"/>
    <property type="match status" value="1"/>
</dbReference>
<dbReference type="Gene3D" id="3.40.630.30">
    <property type="match status" value="1"/>
</dbReference>
<dbReference type="InterPro" id="IPR000182">
    <property type="entry name" value="GNAT_dom"/>
</dbReference>
<dbReference type="PROSITE" id="PS51186">
    <property type="entry name" value="GNAT"/>
    <property type="match status" value="1"/>
</dbReference>
<dbReference type="PANTHER" id="PTHR43441:SF11">
    <property type="entry name" value="RIBOSOMAL-PROTEIN-SERINE ACETYLTRANSFERASE"/>
    <property type="match status" value="1"/>
</dbReference>
<organism evidence="3 4">
    <name type="scientific">Thyridium curvatum</name>
    <dbReference type="NCBI Taxonomy" id="1093900"/>
    <lineage>
        <taxon>Eukaryota</taxon>
        <taxon>Fungi</taxon>
        <taxon>Dikarya</taxon>
        <taxon>Ascomycota</taxon>
        <taxon>Pezizomycotina</taxon>
        <taxon>Sordariomycetes</taxon>
        <taxon>Sordariomycetidae</taxon>
        <taxon>Thyridiales</taxon>
        <taxon>Thyridiaceae</taxon>
        <taxon>Thyridium</taxon>
    </lineage>
</organism>
<proteinExistence type="predicted"/>
<sequence length="209" mass="23900">MANIFKSERLIYRGVEDPEDDELMVRLESDPENQVNSDMNLHKPPSRKSVLSGYKVWILEKALMAAVVCLKPSSPRLAQPQGDEEESDKAPPTPIGIIHIRRQNGAHTRDSSIGINILPDFQRQGYGSEAIRWMLGWAFQTAGLHRVGLDAFSYNEGAVRLYERLGFQPEGRRREAVFHNGRWHDCVAFGMTEDEWREMQRKHEAGREA</sequence>
<evidence type="ECO:0000256" key="1">
    <source>
        <dbReference type="SAM" id="MobiDB-lite"/>
    </source>
</evidence>
<name>A0A507BHA5_9PEZI</name>
<dbReference type="GO" id="GO:0005737">
    <property type="term" value="C:cytoplasm"/>
    <property type="evidence" value="ECO:0007669"/>
    <property type="project" value="TreeGrafter"/>
</dbReference>
<dbReference type="CDD" id="cd04301">
    <property type="entry name" value="NAT_SF"/>
    <property type="match status" value="1"/>
</dbReference>
<keyword evidence="4" id="KW-1185">Reference proteome</keyword>
<evidence type="ECO:0000313" key="3">
    <source>
        <dbReference type="EMBL" id="TPX18746.1"/>
    </source>
</evidence>
<evidence type="ECO:0000313" key="4">
    <source>
        <dbReference type="Proteomes" id="UP000319257"/>
    </source>
</evidence>
<dbReference type="GeneID" id="41970050"/>
<gene>
    <name evidence="3" type="ORF">E0L32_002603</name>
</gene>
<dbReference type="InterPro" id="IPR051908">
    <property type="entry name" value="Ribosomal_N-acetyltransferase"/>
</dbReference>
<accession>A0A507BHA5</accession>
<protein>
    <recommendedName>
        <fullName evidence="2">N-acetyltransferase domain-containing protein</fullName>
    </recommendedName>
</protein>
<dbReference type="GO" id="GO:0008999">
    <property type="term" value="F:protein-N-terminal-alanine acetyltransferase activity"/>
    <property type="evidence" value="ECO:0007669"/>
    <property type="project" value="TreeGrafter"/>
</dbReference>
<feature type="region of interest" description="Disordered" evidence="1">
    <location>
        <begin position="74"/>
        <end position="95"/>
    </location>
</feature>
<evidence type="ECO:0000259" key="2">
    <source>
        <dbReference type="PROSITE" id="PS51186"/>
    </source>
</evidence>
<dbReference type="EMBL" id="SKBQ01000010">
    <property type="protein sequence ID" value="TPX18746.1"/>
    <property type="molecule type" value="Genomic_DNA"/>
</dbReference>
<dbReference type="RefSeq" id="XP_031000457.1">
    <property type="nucleotide sequence ID" value="XM_031136811.1"/>
</dbReference>
<dbReference type="AlphaFoldDB" id="A0A507BHA5"/>